<keyword evidence="13" id="KW-1185">Reference proteome</keyword>
<dbReference type="Pfam" id="PF10502">
    <property type="entry name" value="Peptidase_S26"/>
    <property type="match status" value="1"/>
</dbReference>
<dbReference type="GO" id="GO:0005886">
    <property type="term" value="C:plasma membrane"/>
    <property type="evidence" value="ECO:0007669"/>
    <property type="project" value="UniProtKB-SubCell"/>
</dbReference>
<dbReference type="GO" id="GO:0004252">
    <property type="term" value="F:serine-type endopeptidase activity"/>
    <property type="evidence" value="ECO:0007669"/>
    <property type="project" value="InterPro"/>
</dbReference>
<evidence type="ECO:0000256" key="3">
    <source>
        <dbReference type="ARBA" id="ARBA00009370"/>
    </source>
</evidence>
<dbReference type="PROSITE" id="PS00761">
    <property type="entry name" value="SPASE_I_3"/>
    <property type="match status" value="1"/>
</dbReference>
<evidence type="ECO:0000256" key="1">
    <source>
        <dbReference type="ARBA" id="ARBA00000677"/>
    </source>
</evidence>
<dbReference type="InterPro" id="IPR019756">
    <property type="entry name" value="Pept_S26A_signal_pept_1_Ser-AS"/>
</dbReference>
<dbReference type="PROSITE" id="PS00501">
    <property type="entry name" value="SPASE_I_1"/>
    <property type="match status" value="1"/>
</dbReference>
<evidence type="ECO:0000256" key="4">
    <source>
        <dbReference type="ARBA" id="ARBA00013208"/>
    </source>
</evidence>
<keyword evidence="8" id="KW-1133">Transmembrane helix</keyword>
<dbReference type="InterPro" id="IPR019758">
    <property type="entry name" value="Pept_S26A_signal_pept_1_CS"/>
</dbReference>
<comment type="caution">
    <text evidence="12">The sequence shown here is derived from an EMBL/GenBank/DDBJ whole genome shotgun (WGS) entry which is preliminary data.</text>
</comment>
<evidence type="ECO:0000313" key="12">
    <source>
        <dbReference type="EMBL" id="GGI06482.1"/>
    </source>
</evidence>
<proteinExistence type="inferred from homology"/>
<dbReference type="InterPro" id="IPR036286">
    <property type="entry name" value="LexA/Signal_pep-like_sf"/>
</dbReference>
<sequence length="330" mass="34112">MSDRDPFPADGAPDDTSKTTFGGPGHAGPAPGHPTAPDPAMPTSSDTPSNPGVPSPDGDRPLGADEAAGPAGSGHGSTDARGTGEPRDAATPAELPADDDTRAGSGGGAGSFFRELPVLLLVAFVLAFLLRTFVLQVFYIPSTSMAPTLQIDDRMVVEKLSYLAREPRRGEVVVFEGETFVDPSLDQGTGARIVRGVGQFLGVVPANARDFVKRVIGLPGDEVVIVDGQVFVNGEALDEPYVVYPDLSDYGPVTVPEDHLFFLGDNRPNSSDSRRSLGMVPADHVVGRAVVIIWPFDNAGGLTGVHHEVAETAAADPDAAAAGPDAAAAD</sequence>
<comment type="similarity">
    <text evidence="3 9">Belongs to the peptidase S26 family.</text>
</comment>
<evidence type="ECO:0000256" key="2">
    <source>
        <dbReference type="ARBA" id="ARBA00004401"/>
    </source>
</evidence>
<dbReference type="CDD" id="cd06530">
    <property type="entry name" value="S26_SPase_I"/>
    <property type="match status" value="1"/>
</dbReference>
<dbReference type="Proteomes" id="UP000650511">
    <property type="component" value="Unassembled WGS sequence"/>
</dbReference>
<evidence type="ECO:0000313" key="13">
    <source>
        <dbReference type="Proteomes" id="UP000650511"/>
    </source>
</evidence>
<reference evidence="12" key="1">
    <citation type="journal article" date="2014" name="Int. J. Syst. Evol. Microbiol.">
        <title>Complete genome sequence of Corynebacterium casei LMG S-19264T (=DSM 44701T), isolated from a smear-ripened cheese.</title>
        <authorList>
            <consortium name="US DOE Joint Genome Institute (JGI-PGF)"/>
            <person name="Walter F."/>
            <person name="Albersmeier A."/>
            <person name="Kalinowski J."/>
            <person name="Ruckert C."/>
        </authorList>
    </citation>
    <scope>NUCLEOTIDE SEQUENCE</scope>
    <source>
        <strain evidence="12">CGMCC 1.14988</strain>
    </source>
</reference>
<dbReference type="EMBL" id="BMHA01000006">
    <property type="protein sequence ID" value="GGI06482.1"/>
    <property type="molecule type" value="Genomic_DNA"/>
</dbReference>
<evidence type="ECO:0000256" key="7">
    <source>
        <dbReference type="PIRSR" id="PIRSR600223-1"/>
    </source>
</evidence>
<dbReference type="Gene3D" id="2.10.109.10">
    <property type="entry name" value="Umud Fragment, subunit A"/>
    <property type="match status" value="1"/>
</dbReference>
<evidence type="ECO:0000259" key="11">
    <source>
        <dbReference type="Pfam" id="PF10502"/>
    </source>
</evidence>
<feature type="domain" description="Peptidase S26" evidence="11">
    <location>
        <begin position="116"/>
        <end position="294"/>
    </location>
</feature>
<keyword evidence="5 8" id="KW-0645">Protease</keyword>
<evidence type="ECO:0000256" key="10">
    <source>
        <dbReference type="SAM" id="MobiDB-lite"/>
    </source>
</evidence>
<feature type="transmembrane region" description="Helical" evidence="8">
    <location>
        <begin position="118"/>
        <end position="140"/>
    </location>
</feature>
<evidence type="ECO:0000256" key="6">
    <source>
        <dbReference type="ARBA" id="ARBA00022801"/>
    </source>
</evidence>
<accession>A0A8J3AAI5</accession>
<comment type="subcellular location">
    <subcellularLocation>
        <location evidence="2">Cell membrane</location>
        <topology evidence="2">Single-pass type II membrane protein</topology>
    </subcellularLocation>
    <subcellularLocation>
        <location evidence="9">Membrane</location>
        <topology evidence="9">Single-pass type II membrane protein</topology>
    </subcellularLocation>
</comment>
<dbReference type="PANTHER" id="PTHR43390:SF1">
    <property type="entry name" value="CHLOROPLAST PROCESSING PEPTIDASE"/>
    <property type="match status" value="1"/>
</dbReference>
<dbReference type="SUPFAM" id="SSF51306">
    <property type="entry name" value="LexA/Signal peptidase"/>
    <property type="match status" value="1"/>
</dbReference>
<feature type="active site" evidence="7">
    <location>
        <position position="144"/>
    </location>
</feature>
<dbReference type="InterPro" id="IPR019757">
    <property type="entry name" value="Pept_S26A_signal_pept_1_Lys-AS"/>
</dbReference>
<dbReference type="AlphaFoldDB" id="A0A8J3AAI5"/>
<keyword evidence="8" id="KW-0812">Transmembrane</keyword>
<evidence type="ECO:0000256" key="5">
    <source>
        <dbReference type="ARBA" id="ARBA00022670"/>
    </source>
</evidence>
<keyword evidence="8" id="KW-0472">Membrane</keyword>
<dbReference type="GO" id="GO:0006465">
    <property type="term" value="P:signal peptide processing"/>
    <property type="evidence" value="ECO:0007669"/>
    <property type="project" value="InterPro"/>
</dbReference>
<comment type="catalytic activity">
    <reaction evidence="1 8">
        <text>Cleavage of hydrophobic, N-terminal signal or leader sequences from secreted and periplasmic proteins.</text>
        <dbReference type="EC" id="3.4.21.89"/>
    </reaction>
</comment>
<feature type="compositionally biased region" description="Polar residues" evidence="10">
    <location>
        <begin position="42"/>
        <end position="52"/>
    </location>
</feature>
<feature type="compositionally biased region" description="Pro residues" evidence="10">
    <location>
        <begin position="31"/>
        <end position="40"/>
    </location>
</feature>
<organism evidence="12 13">
    <name type="scientific">Egicoccus halophilus</name>
    <dbReference type="NCBI Taxonomy" id="1670830"/>
    <lineage>
        <taxon>Bacteria</taxon>
        <taxon>Bacillati</taxon>
        <taxon>Actinomycetota</taxon>
        <taxon>Nitriliruptoria</taxon>
        <taxon>Egicoccales</taxon>
        <taxon>Egicoccaceae</taxon>
        <taxon>Egicoccus</taxon>
    </lineage>
</organism>
<name>A0A8J3AAI5_9ACTN</name>
<dbReference type="GO" id="GO:0009003">
    <property type="term" value="F:signal peptidase activity"/>
    <property type="evidence" value="ECO:0007669"/>
    <property type="project" value="UniProtKB-EC"/>
</dbReference>
<dbReference type="PANTHER" id="PTHR43390">
    <property type="entry name" value="SIGNAL PEPTIDASE I"/>
    <property type="match status" value="1"/>
</dbReference>
<dbReference type="PRINTS" id="PR00727">
    <property type="entry name" value="LEADERPTASE"/>
</dbReference>
<feature type="region of interest" description="Disordered" evidence="10">
    <location>
        <begin position="1"/>
        <end position="103"/>
    </location>
</feature>
<dbReference type="NCBIfam" id="TIGR02227">
    <property type="entry name" value="sigpep_I_bact"/>
    <property type="match status" value="1"/>
</dbReference>
<gene>
    <name evidence="12" type="ORF">GCM10011354_19310</name>
</gene>
<reference evidence="12" key="2">
    <citation type="submission" date="2020-09" db="EMBL/GenBank/DDBJ databases">
        <authorList>
            <person name="Sun Q."/>
            <person name="Zhou Y."/>
        </authorList>
    </citation>
    <scope>NUCLEOTIDE SEQUENCE</scope>
    <source>
        <strain evidence="12">CGMCC 1.14988</strain>
    </source>
</reference>
<protein>
    <recommendedName>
        <fullName evidence="4 8">Signal peptidase I</fullName>
        <ecNumber evidence="4 8">3.4.21.89</ecNumber>
    </recommendedName>
</protein>
<keyword evidence="6 8" id="KW-0378">Hydrolase</keyword>
<evidence type="ECO:0000256" key="9">
    <source>
        <dbReference type="RuleBase" id="RU362042"/>
    </source>
</evidence>
<evidence type="ECO:0000256" key="8">
    <source>
        <dbReference type="RuleBase" id="RU003993"/>
    </source>
</evidence>
<feature type="active site" evidence="7">
    <location>
        <position position="213"/>
    </location>
</feature>
<dbReference type="InterPro" id="IPR019533">
    <property type="entry name" value="Peptidase_S26"/>
</dbReference>
<dbReference type="InterPro" id="IPR000223">
    <property type="entry name" value="Pept_S26A_signal_pept_1"/>
</dbReference>
<dbReference type="PROSITE" id="PS00760">
    <property type="entry name" value="SPASE_I_2"/>
    <property type="match status" value="1"/>
</dbReference>
<dbReference type="EC" id="3.4.21.89" evidence="4 8"/>